<evidence type="ECO:0000313" key="3">
    <source>
        <dbReference type="Proteomes" id="UP000551501"/>
    </source>
</evidence>
<organism evidence="2 3">
    <name type="scientific">Gordonia humi</name>
    <dbReference type="NCBI Taxonomy" id="686429"/>
    <lineage>
        <taxon>Bacteria</taxon>
        <taxon>Bacillati</taxon>
        <taxon>Actinomycetota</taxon>
        <taxon>Actinomycetes</taxon>
        <taxon>Mycobacteriales</taxon>
        <taxon>Gordoniaceae</taxon>
        <taxon>Gordonia</taxon>
    </lineage>
</organism>
<evidence type="ECO:0000313" key="2">
    <source>
        <dbReference type="EMBL" id="MBB4135956.1"/>
    </source>
</evidence>
<dbReference type="Proteomes" id="UP000551501">
    <property type="component" value="Unassembled WGS sequence"/>
</dbReference>
<accession>A0A840F1W2</accession>
<dbReference type="PANTHER" id="PTHR36151:SF3">
    <property type="entry name" value="ER-BOUND OXYGENASE MPAB_MPAB'_RUBBER OXYGENASE CATALYTIC DOMAIN-CONTAINING PROTEIN"/>
    <property type="match status" value="1"/>
</dbReference>
<dbReference type="GO" id="GO:0016491">
    <property type="term" value="F:oxidoreductase activity"/>
    <property type="evidence" value="ECO:0007669"/>
    <property type="project" value="InterPro"/>
</dbReference>
<evidence type="ECO:0000259" key="1">
    <source>
        <dbReference type="Pfam" id="PF09995"/>
    </source>
</evidence>
<proteinExistence type="predicted"/>
<dbReference type="RefSeq" id="WP_183370953.1">
    <property type="nucleotide sequence ID" value="NZ_BAABHL010000040.1"/>
</dbReference>
<dbReference type="Pfam" id="PF09995">
    <property type="entry name" value="MPAB_Lcp_cat"/>
    <property type="match status" value="1"/>
</dbReference>
<keyword evidence="3" id="KW-1185">Reference proteome</keyword>
<dbReference type="EMBL" id="JACIFP010000001">
    <property type="protein sequence ID" value="MBB4135956.1"/>
    <property type="molecule type" value="Genomic_DNA"/>
</dbReference>
<name>A0A840F1W2_9ACTN</name>
<dbReference type="InterPro" id="IPR018713">
    <property type="entry name" value="MPAB/Lcp_cat_dom"/>
</dbReference>
<gene>
    <name evidence="2" type="ORF">BKA16_002508</name>
</gene>
<sequence>MSDLITALGLTSGVANIMMQLSLPGVGYGVHESRVVSGSPRRHPIKRARTTTQYLAVALLGDDEDRARMRVEVAGVHKAVVSTADSPVRYSGNSPELQKWVAACLLRFYLDQYTHLYGELPADVLDRLVRSASVLATTLNVHESAWPQSWSAYLDYWDSMLPTLSIDEPIREDFESLASMRFVVEAWGPIGRVLPAVAGRPYHFMTRAALPPEFRTMMGWTWSDDDQRAFERTVRLCRIADRLGVARLLRLGGHLMLADFRLRARYTERVLGRMRVSDVRIADGGGRRRLAGGCSPSTSRIR</sequence>
<comment type="caution">
    <text evidence="2">The sequence shown here is derived from an EMBL/GenBank/DDBJ whole genome shotgun (WGS) entry which is preliminary data.</text>
</comment>
<feature type="domain" description="ER-bound oxygenase mpaB/mpaB'/Rubber oxygenase catalytic" evidence="1">
    <location>
        <begin position="9"/>
        <end position="238"/>
    </location>
</feature>
<protein>
    <submittedName>
        <fullName evidence="2">Uncharacterized protein (DUF2236 family)</fullName>
    </submittedName>
</protein>
<reference evidence="2 3" key="1">
    <citation type="submission" date="2020-08" db="EMBL/GenBank/DDBJ databases">
        <title>Sequencing the genomes of 1000 actinobacteria strains.</title>
        <authorList>
            <person name="Klenk H.-P."/>
        </authorList>
    </citation>
    <scope>NUCLEOTIDE SEQUENCE [LARGE SCALE GENOMIC DNA]</scope>
    <source>
        <strain evidence="2 3">DSM 45298</strain>
    </source>
</reference>
<dbReference type="PANTHER" id="PTHR36151">
    <property type="entry name" value="BLR2777 PROTEIN"/>
    <property type="match status" value="1"/>
</dbReference>
<dbReference type="AlphaFoldDB" id="A0A840F1W2"/>